<name>A0A5N6XGT1_9EURO</name>
<dbReference type="EMBL" id="ML741767">
    <property type="protein sequence ID" value="KAE8332018.1"/>
    <property type="molecule type" value="Genomic_DNA"/>
</dbReference>
<evidence type="ECO:0000313" key="3">
    <source>
        <dbReference type="Proteomes" id="UP000325945"/>
    </source>
</evidence>
<dbReference type="AlphaFoldDB" id="A0A5N6XGT1"/>
<protein>
    <submittedName>
        <fullName evidence="2">Uncharacterized protein</fullName>
    </submittedName>
</protein>
<dbReference type="Proteomes" id="UP000325945">
    <property type="component" value="Unassembled WGS sequence"/>
</dbReference>
<feature type="region of interest" description="Disordered" evidence="1">
    <location>
        <begin position="1"/>
        <end position="26"/>
    </location>
</feature>
<sequence length="75" mass="8353">AHVGERAQQGAPGGKAQKNKIKTPNARDARLLGHPWKCYFRFSCLVRGRGYPYGHSHCQAKFHMDGMRGVSKVNS</sequence>
<feature type="non-terminal residue" evidence="2">
    <location>
        <position position="1"/>
    </location>
</feature>
<gene>
    <name evidence="2" type="ORF">BDV39DRAFT_168017</name>
</gene>
<accession>A0A5N6XGT1</accession>
<proteinExistence type="predicted"/>
<keyword evidence="3" id="KW-1185">Reference proteome</keyword>
<organism evidence="2 3">
    <name type="scientific">Aspergillus sergii</name>
    <dbReference type="NCBI Taxonomy" id="1034303"/>
    <lineage>
        <taxon>Eukaryota</taxon>
        <taxon>Fungi</taxon>
        <taxon>Dikarya</taxon>
        <taxon>Ascomycota</taxon>
        <taxon>Pezizomycotina</taxon>
        <taxon>Eurotiomycetes</taxon>
        <taxon>Eurotiomycetidae</taxon>
        <taxon>Eurotiales</taxon>
        <taxon>Aspergillaceae</taxon>
        <taxon>Aspergillus</taxon>
        <taxon>Aspergillus subgen. Circumdati</taxon>
    </lineage>
</organism>
<evidence type="ECO:0000313" key="2">
    <source>
        <dbReference type="EMBL" id="KAE8332018.1"/>
    </source>
</evidence>
<evidence type="ECO:0000256" key="1">
    <source>
        <dbReference type="SAM" id="MobiDB-lite"/>
    </source>
</evidence>
<reference evidence="3" key="1">
    <citation type="submission" date="2019-04" db="EMBL/GenBank/DDBJ databases">
        <title>Friends and foes A comparative genomics studyof 23 Aspergillus species from section Flavi.</title>
        <authorList>
            <consortium name="DOE Joint Genome Institute"/>
            <person name="Kjaerbolling I."/>
            <person name="Vesth T."/>
            <person name="Frisvad J.C."/>
            <person name="Nybo J.L."/>
            <person name="Theobald S."/>
            <person name="Kildgaard S."/>
            <person name="Isbrandt T."/>
            <person name="Kuo A."/>
            <person name="Sato A."/>
            <person name="Lyhne E.K."/>
            <person name="Kogle M.E."/>
            <person name="Wiebenga A."/>
            <person name="Kun R.S."/>
            <person name="Lubbers R.J."/>
            <person name="Makela M.R."/>
            <person name="Barry K."/>
            <person name="Chovatia M."/>
            <person name="Clum A."/>
            <person name="Daum C."/>
            <person name="Haridas S."/>
            <person name="He G."/>
            <person name="LaButti K."/>
            <person name="Lipzen A."/>
            <person name="Mondo S."/>
            <person name="Riley R."/>
            <person name="Salamov A."/>
            <person name="Simmons B.A."/>
            <person name="Magnuson J.K."/>
            <person name="Henrissat B."/>
            <person name="Mortensen U.H."/>
            <person name="Larsen T.O."/>
            <person name="Devries R.P."/>
            <person name="Grigoriev I.V."/>
            <person name="Machida M."/>
            <person name="Baker S.E."/>
            <person name="Andersen M.R."/>
        </authorList>
    </citation>
    <scope>NUCLEOTIDE SEQUENCE [LARGE SCALE GENOMIC DNA]</scope>
    <source>
        <strain evidence="3">CBS 130017</strain>
    </source>
</reference>